<keyword evidence="3" id="KW-0378">Hydrolase</keyword>
<dbReference type="GO" id="GO:0008236">
    <property type="term" value="F:serine-type peptidase activity"/>
    <property type="evidence" value="ECO:0007669"/>
    <property type="project" value="UniProtKB-KW"/>
</dbReference>
<comment type="caution">
    <text evidence="7">The sequence shown here is derived from an EMBL/GenBank/DDBJ whole genome shotgun (WGS) entry which is preliminary data.</text>
</comment>
<sequence>MLKSKVIGVLAVVAIVVGLVAIGFQTGFFAYSTTYIGSDDNLFSGECNVLLFPLNGYLTTYIPEVTTDEVWADATASEDIVDGLMTAQEDPAMKAVLLYIDSSGGDPVAGEEVANALKSFTKPNAAVIRGLGASAAYWAASGADKIYASRVSDVGSLGVTFSYLDEAIKNEREGYTYNELSSAQYKTLGDPGRALTADERAIILADLKKTHDVFIEAVAANRGLSTSTVAAFATGLTYLGEDALAKGLVDEIGDLQAALKYLEGEMGEEATVCWF</sequence>
<evidence type="ECO:0000256" key="2">
    <source>
        <dbReference type="ARBA" id="ARBA00022670"/>
    </source>
</evidence>
<evidence type="ECO:0000259" key="6">
    <source>
        <dbReference type="Pfam" id="PF01343"/>
    </source>
</evidence>
<dbReference type="Pfam" id="PF01343">
    <property type="entry name" value="Peptidase_S49"/>
    <property type="match status" value="1"/>
</dbReference>
<feature type="transmembrane region" description="Helical" evidence="5">
    <location>
        <begin position="7"/>
        <end position="31"/>
    </location>
</feature>
<dbReference type="InterPro" id="IPR002142">
    <property type="entry name" value="Peptidase_S49"/>
</dbReference>
<dbReference type="EMBL" id="MHTG01000005">
    <property type="protein sequence ID" value="OHA57827.1"/>
    <property type="molecule type" value="Genomic_DNA"/>
</dbReference>
<keyword evidence="5" id="KW-0812">Transmembrane</keyword>
<evidence type="ECO:0000256" key="1">
    <source>
        <dbReference type="ARBA" id="ARBA00008683"/>
    </source>
</evidence>
<dbReference type="PANTHER" id="PTHR42987:SF4">
    <property type="entry name" value="PROTEASE SOHB-RELATED"/>
    <property type="match status" value="1"/>
</dbReference>
<dbReference type="Proteomes" id="UP000176494">
    <property type="component" value="Unassembled WGS sequence"/>
</dbReference>
<evidence type="ECO:0000256" key="5">
    <source>
        <dbReference type="SAM" id="Phobius"/>
    </source>
</evidence>
<organism evidence="7 8">
    <name type="scientific">Candidatus Vogelbacteria bacterium GWA1_51_14</name>
    <dbReference type="NCBI Taxonomy" id="1802435"/>
    <lineage>
        <taxon>Bacteria</taxon>
        <taxon>Candidatus Vogeliibacteriota</taxon>
    </lineage>
</organism>
<dbReference type="GO" id="GO:0006508">
    <property type="term" value="P:proteolysis"/>
    <property type="evidence" value="ECO:0007669"/>
    <property type="project" value="UniProtKB-KW"/>
</dbReference>
<comment type="similarity">
    <text evidence="1">Belongs to the peptidase S49 family.</text>
</comment>
<name>A0A1G2QBF3_9BACT</name>
<reference evidence="7 8" key="1">
    <citation type="journal article" date="2016" name="Nat. Commun.">
        <title>Thousands of microbial genomes shed light on interconnected biogeochemical processes in an aquifer system.</title>
        <authorList>
            <person name="Anantharaman K."/>
            <person name="Brown C.T."/>
            <person name="Hug L.A."/>
            <person name="Sharon I."/>
            <person name="Castelle C.J."/>
            <person name="Probst A.J."/>
            <person name="Thomas B.C."/>
            <person name="Singh A."/>
            <person name="Wilkins M.J."/>
            <person name="Karaoz U."/>
            <person name="Brodie E.L."/>
            <person name="Williams K.H."/>
            <person name="Hubbard S.S."/>
            <person name="Banfield J.F."/>
        </authorList>
    </citation>
    <scope>NUCLEOTIDE SEQUENCE [LARGE SCALE GENOMIC DNA]</scope>
</reference>
<accession>A0A1G2QBF3</accession>
<dbReference type="CDD" id="cd07023">
    <property type="entry name" value="S49_Sppa_N_C"/>
    <property type="match status" value="1"/>
</dbReference>
<dbReference type="InterPro" id="IPR029045">
    <property type="entry name" value="ClpP/crotonase-like_dom_sf"/>
</dbReference>
<evidence type="ECO:0000313" key="8">
    <source>
        <dbReference type="Proteomes" id="UP000176494"/>
    </source>
</evidence>
<evidence type="ECO:0000256" key="3">
    <source>
        <dbReference type="ARBA" id="ARBA00022801"/>
    </source>
</evidence>
<evidence type="ECO:0000313" key="7">
    <source>
        <dbReference type="EMBL" id="OHA57827.1"/>
    </source>
</evidence>
<dbReference type="InterPro" id="IPR047272">
    <property type="entry name" value="S49_SppA_C"/>
</dbReference>
<keyword evidence="4" id="KW-0720">Serine protease</keyword>
<dbReference type="PANTHER" id="PTHR42987">
    <property type="entry name" value="PEPTIDASE S49"/>
    <property type="match status" value="1"/>
</dbReference>
<dbReference type="STRING" id="1802435.A2114_00990"/>
<keyword evidence="5" id="KW-0472">Membrane</keyword>
<keyword evidence="5" id="KW-1133">Transmembrane helix</keyword>
<proteinExistence type="inferred from homology"/>
<dbReference type="SUPFAM" id="SSF52096">
    <property type="entry name" value="ClpP/crotonase"/>
    <property type="match status" value="1"/>
</dbReference>
<gene>
    <name evidence="7" type="ORF">A2114_00990</name>
</gene>
<evidence type="ECO:0000256" key="4">
    <source>
        <dbReference type="ARBA" id="ARBA00022825"/>
    </source>
</evidence>
<dbReference type="Gene3D" id="6.20.330.10">
    <property type="match status" value="1"/>
</dbReference>
<protein>
    <recommendedName>
        <fullName evidence="6">Peptidase S49 domain-containing protein</fullName>
    </recommendedName>
</protein>
<feature type="domain" description="Peptidase S49" evidence="6">
    <location>
        <begin position="118"/>
        <end position="263"/>
    </location>
</feature>
<dbReference type="Gene3D" id="3.90.226.10">
    <property type="entry name" value="2-enoyl-CoA Hydratase, Chain A, domain 1"/>
    <property type="match status" value="1"/>
</dbReference>
<dbReference type="AlphaFoldDB" id="A0A1G2QBF3"/>
<keyword evidence="2" id="KW-0645">Protease</keyword>